<keyword evidence="10" id="KW-1185">Reference proteome</keyword>
<feature type="transmembrane region" description="Helical" evidence="7">
    <location>
        <begin position="121"/>
        <end position="141"/>
    </location>
</feature>
<dbReference type="GO" id="GO:0005886">
    <property type="term" value="C:plasma membrane"/>
    <property type="evidence" value="ECO:0007669"/>
    <property type="project" value="UniProtKB-SubCell"/>
</dbReference>
<feature type="transmembrane region" description="Helical" evidence="7">
    <location>
        <begin position="63"/>
        <end position="87"/>
    </location>
</feature>
<dbReference type="PANTHER" id="PTHR42920">
    <property type="entry name" value="OS03G0707200 PROTEIN-RELATED"/>
    <property type="match status" value="1"/>
</dbReference>
<dbReference type="InterPro" id="IPR037185">
    <property type="entry name" value="EmrE-like"/>
</dbReference>
<dbReference type="InterPro" id="IPR000620">
    <property type="entry name" value="EamA_dom"/>
</dbReference>
<keyword evidence="6 7" id="KW-0472">Membrane</keyword>
<gene>
    <name evidence="9" type="ORF">CWS01_08325</name>
</gene>
<comment type="caution">
    <text evidence="9">The sequence shown here is derived from an EMBL/GenBank/DDBJ whole genome shotgun (WGS) entry which is preliminary data.</text>
</comment>
<feature type="transmembrane region" description="Helical" evidence="7">
    <location>
        <begin position="33"/>
        <end position="51"/>
    </location>
</feature>
<feature type="transmembrane region" description="Helical" evidence="7">
    <location>
        <begin position="173"/>
        <end position="194"/>
    </location>
</feature>
<dbReference type="OrthoDB" id="9804865at2"/>
<evidence type="ECO:0000259" key="8">
    <source>
        <dbReference type="Pfam" id="PF00892"/>
    </source>
</evidence>
<organism evidence="9 10">
    <name type="scientific">Niallia nealsonii</name>
    <dbReference type="NCBI Taxonomy" id="115979"/>
    <lineage>
        <taxon>Bacteria</taxon>
        <taxon>Bacillati</taxon>
        <taxon>Bacillota</taxon>
        <taxon>Bacilli</taxon>
        <taxon>Bacillales</taxon>
        <taxon>Bacillaceae</taxon>
        <taxon>Niallia</taxon>
    </lineage>
</organism>
<dbReference type="Gene3D" id="1.10.3730.20">
    <property type="match status" value="1"/>
</dbReference>
<evidence type="ECO:0000313" key="9">
    <source>
        <dbReference type="EMBL" id="PKG24183.1"/>
    </source>
</evidence>
<name>A0A2N0Z3U1_9BACI</name>
<comment type="similarity">
    <text evidence="2">Belongs to the EamA transporter family.</text>
</comment>
<evidence type="ECO:0000256" key="6">
    <source>
        <dbReference type="ARBA" id="ARBA00023136"/>
    </source>
</evidence>
<dbReference type="AlphaFoldDB" id="A0A2N0Z3U1"/>
<keyword evidence="5 7" id="KW-1133">Transmembrane helix</keyword>
<feature type="transmembrane region" description="Helical" evidence="7">
    <location>
        <begin position="267"/>
        <end position="287"/>
    </location>
</feature>
<feature type="transmembrane region" description="Helical" evidence="7">
    <location>
        <begin position="240"/>
        <end position="261"/>
    </location>
</feature>
<feature type="transmembrane region" description="Helical" evidence="7">
    <location>
        <begin position="214"/>
        <end position="233"/>
    </location>
</feature>
<feature type="domain" description="EamA" evidence="8">
    <location>
        <begin position="144"/>
        <end position="283"/>
    </location>
</feature>
<feature type="domain" description="EamA" evidence="8">
    <location>
        <begin position="4"/>
        <end position="135"/>
    </location>
</feature>
<dbReference type="Proteomes" id="UP000233375">
    <property type="component" value="Unassembled WGS sequence"/>
</dbReference>
<sequence length="303" mass="33466">MADGLLLLVAGIWGFTFVTVQHAISFLEPHAFNAIRFSIASLFLIIWLLLFDRSQLKKWNKHSIKAGFTLGFFLFIGYSFQTIGLIYTTSSKAGFITGLSVILVPLFLFVFYQVKLTATNIIGVLSAAAGLYLLTLADAVSVNIGDVYVFVCAIGFALQIIFTGKYASAYPTLLLTIIQLATVSILSFAASFLFENTANNFQLPVLYKKEVWSALLITSVFATALAFIIQTGVQKYTTSIRVALIFAMEPVFAAITAYFYNQERLSNSSWVGCALILAGMIFVELPFKKGIKLTKQKINRLNE</sequence>
<dbReference type="Pfam" id="PF00892">
    <property type="entry name" value="EamA"/>
    <property type="match status" value="2"/>
</dbReference>
<protein>
    <submittedName>
        <fullName evidence="9">EamA family transporter</fullName>
    </submittedName>
</protein>
<dbReference type="InterPro" id="IPR051258">
    <property type="entry name" value="Diverse_Substrate_Transporter"/>
</dbReference>
<evidence type="ECO:0000256" key="3">
    <source>
        <dbReference type="ARBA" id="ARBA00022475"/>
    </source>
</evidence>
<evidence type="ECO:0000256" key="4">
    <source>
        <dbReference type="ARBA" id="ARBA00022692"/>
    </source>
</evidence>
<keyword evidence="4 7" id="KW-0812">Transmembrane</keyword>
<feature type="transmembrane region" description="Helical" evidence="7">
    <location>
        <begin position="93"/>
        <end position="114"/>
    </location>
</feature>
<evidence type="ECO:0000313" key="10">
    <source>
        <dbReference type="Proteomes" id="UP000233375"/>
    </source>
</evidence>
<evidence type="ECO:0000256" key="5">
    <source>
        <dbReference type="ARBA" id="ARBA00022989"/>
    </source>
</evidence>
<dbReference type="EMBL" id="PISE01000016">
    <property type="protein sequence ID" value="PKG24183.1"/>
    <property type="molecule type" value="Genomic_DNA"/>
</dbReference>
<proteinExistence type="inferred from homology"/>
<keyword evidence="3" id="KW-1003">Cell membrane</keyword>
<evidence type="ECO:0000256" key="7">
    <source>
        <dbReference type="SAM" id="Phobius"/>
    </source>
</evidence>
<feature type="transmembrane region" description="Helical" evidence="7">
    <location>
        <begin position="147"/>
        <end position="166"/>
    </location>
</feature>
<dbReference type="PANTHER" id="PTHR42920:SF5">
    <property type="entry name" value="EAMA DOMAIN-CONTAINING PROTEIN"/>
    <property type="match status" value="1"/>
</dbReference>
<accession>A0A2N0Z3U1</accession>
<evidence type="ECO:0000256" key="2">
    <source>
        <dbReference type="ARBA" id="ARBA00007362"/>
    </source>
</evidence>
<evidence type="ECO:0000256" key="1">
    <source>
        <dbReference type="ARBA" id="ARBA00004651"/>
    </source>
</evidence>
<reference evidence="9 10" key="1">
    <citation type="journal article" date="2003" name="Int. J. Syst. Evol. Microbiol.">
        <title>Bacillus nealsonii sp. nov., isolated from a spacecraft-assembly facility, whose spores are gamma-radiation resistant.</title>
        <authorList>
            <person name="Venkateswaran K."/>
            <person name="Kempf M."/>
            <person name="Chen F."/>
            <person name="Satomi M."/>
            <person name="Nicholson W."/>
            <person name="Kern R."/>
        </authorList>
    </citation>
    <scope>NUCLEOTIDE SEQUENCE [LARGE SCALE GENOMIC DNA]</scope>
    <source>
        <strain evidence="9 10">FO-92</strain>
    </source>
</reference>
<dbReference type="SUPFAM" id="SSF103481">
    <property type="entry name" value="Multidrug resistance efflux transporter EmrE"/>
    <property type="match status" value="2"/>
</dbReference>
<comment type="subcellular location">
    <subcellularLocation>
        <location evidence="1">Cell membrane</location>
        <topology evidence="1">Multi-pass membrane protein</topology>
    </subcellularLocation>
</comment>